<evidence type="ECO:0000256" key="7">
    <source>
        <dbReference type="ARBA" id="ARBA00023273"/>
    </source>
</evidence>
<keyword evidence="6" id="KW-0206">Cytoskeleton</keyword>
<dbReference type="EMBL" id="CM004474">
    <property type="protein sequence ID" value="OCT79743.1"/>
    <property type="molecule type" value="Genomic_DNA"/>
</dbReference>
<evidence type="ECO:0000256" key="4">
    <source>
        <dbReference type="ARBA" id="ARBA00013872"/>
    </source>
</evidence>
<accession>A0A974HJ51</accession>
<evidence type="ECO:0000313" key="11">
    <source>
        <dbReference type="EMBL" id="OCT79743.1"/>
    </source>
</evidence>
<organism evidence="11 12">
    <name type="scientific">Xenopus laevis</name>
    <name type="common">African clawed frog</name>
    <dbReference type="NCBI Taxonomy" id="8355"/>
    <lineage>
        <taxon>Eukaryota</taxon>
        <taxon>Metazoa</taxon>
        <taxon>Chordata</taxon>
        <taxon>Craniata</taxon>
        <taxon>Vertebrata</taxon>
        <taxon>Euteleostomi</taxon>
        <taxon>Amphibia</taxon>
        <taxon>Batrachia</taxon>
        <taxon>Anura</taxon>
        <taxon>Pipoidea</taxon>
        <taxon>Pipidae</taxon>
        <taxon>Xenopodinae</taxon>
        <taxon>Xenopus</taxon>
        <taxon>Xenopus</taxon>
    </lineage>
</organism>
<keyword evidence="7" id="KW-0966">Cell projection</keyword>
<dbReference type="PANTHER" id="PTHR16299">
    <property type="entry name" value="CENTROSOMAL PROTEIN KIZUNA"/>
    <property type="match status" value="1"/>
</dbReference>
<feature type="compositionally biased region" description="Basic and acidic residues" evidence="10">
    <location>
        <begin position="244"/>
        <end position="265"/>
    </location>
</feature>
<dbReference type="Proteomes" id="UP000694892">
    <property type="component" value="Chromosome 5L"/>
</dbReference>
<evidence type="ECO:0000256" key="9">
    <source>
        <dbReference type="ARBA" id="ARBA00031153"/>
    </source>
</evidence>
<evidence type="ECO:0000256" key="3">
    <source>
        <dbReference type="ARBA" id="ARBA00010767"/>
    </source>
</evidence>
<name>A0A974HJ51_XENLA</name>
<feature type="region of interest" description="Disordered" evidence="10">
    <location>
        <begin position="236"/>
        <end position="296"/>
    </location>
</feature>
<keyword evidence="5" id="KW-0963">Cytoplasm</keyword>
<comment type="subcellular location">
    <subcellularLocation>
        <location evidence="1">Cytoplasm</location>
        <location evidence="1">Cytoskeleton</location>
        <location evidence="1">Cilium basal body</location>
    </subcellularLocation>
    <subcellularLocation>
        <location evidence="2">Cytoplasm</location>
        <location evidence="2">Cytoskeleton</location>
        <location evidence="2">Microtubule organizing center</location>
        <location evidence="2">Centrosome</location>
    </subcellularLocation>
</comment>
<dbReference type="AlphaFoldDB" id="A0A974HJ51"/>
<evidence type="ECO:0000256" key="10">
    <source>
        <dbReference type="SAM" id="MobiDB-lite"/>
    </source>
</evidence>
<dbReference type="PANTHER" id="PTHR16299:SF2">
    <property type="entry name" value="CENTROSOMAL PROTEIN KIZUNA"/>
    <property type="match status" value="1"/>
</dbReference>
<dbReference type="GO" id="GO:0007051">
    <property type="term" value="P:spindle organization"/>
    <property type="evidence" value="ECO:0007669"/>
    <property type="project" value="InterPro"/>
</dbReference>
<evidence type="ECO:0000256" key="5">
    <source>
        <dbReference type="ARBA" id="ARBA00022490"/>
    </source>
</evidence>
<feature type="compositionally biased region" description="Polar residues" evidence="10">
    <location>
        <begin position="266"/>
        <end position="278"/>
    </location>
</feature>
<reference evidence="12" key="1">
    <citation type="journal article" date="2016" name="Nature">
        <title>Genome evolution in the allotetraploid frog Xenopus laevis.</title>
        <authorList>
            <person name="Session A.M."/>
            <person name="Uno Y."/>
            <person name="Kwon T."/>
            <person name="Chapman J.A."/>
            <person name="Toyoda A."/>
            <person name="Takahashi S."/>
            <person name="Fukui A."/>
            <person name="Hikosaka A."/>
            <person name="Suzuki A."/>
            <person name="Kondo M."/>
            <person name="van Heeringen S.J."/>
            <person name="Quigley I."/>
            <person name="Heinz S."/>
            <person name="Ogino H."/>
            <person name="Ochi H."/>
            <person name="Hellsten U."/>
            <person name="Lyons J.B."/>
            <person name="Simakov O."/>
            <person name="Putnam N."/>
            <person name="Stites J."/>
            <person name="Kuroki Y."/>
            <person name="Tanaka T."/>
            <person name="Michiue T."/>
            <person name="Watanabe M."/>
            <person name="Bogdanovic O."/>
            <person name="Lister R."/>
            <person name="Georgiou G."/>
            <person name="Paranjpe S.S."/>
            <person name="van Kruijsbergen I."/>
            <person name="Shu S."/>
            <person name="Carlson J."/>
            <person name="Kinoshita T."/>
            <person name="Ohta Y."/>
            <person name="Mawaribuchi S."/>
            <person name="Jenkins J."/>
            <person name="Grimwood J."/>
            <person name="Schmutz J."/>
            <person name="Mitros T."/>
            <person name="Mozaffari S.V."/>
            <person name="Suzuki Y."/>
            <person name="Haramoto Y."/>
            <person name="Yamamoto T.S."/>
            <person name="Takagi C."/>
            <person name="Heald R."/>
            <person name="Miller K."/>
            <person name="Haudenschild C."/>
            <person name="Kitzman J."/>
            <person name="Nakayama T."/>
            <person name="Izutsu Y."/>
            <person name="Robert J."/>
            <person name="Fortriede J."/>
            <person name="Burns K."/>
            <person name="Lotay V."/>
            <person name="Karimi K."/>
            <person name="Yasuoka Y."/>
            <person name="Dichmann D.S."/>
            <person name="Flajnik M.F."/>
            <person name="Houston D.W."/>
            <person name="Shendure J."/>
            <person name="DuPasquier L."/>
            <person name="Vize P.D."/>
            <person name="Zorn A.M."/>
            <person name="Ito M."/>
            <person name="Marcotte E.M."/>
            <person name="Wallingford J.B."/>
            <person name="Ito Y."/>
            <person name="Asashima M."/>
            <person name="Ueno N."/>
            <person name="Matsuda Y."/>
            <person name="Veenstra G.J."/>
            <person name="Fujiyama A."/>
            <person name="Harland R.M."/>
            <person name="Taira M."/>
            <person name="Rokhsar D.S."/>
        </authorList>
    </citation>
    <scope>NUCLEOTIDE SEQUENCE [LARGE SCALE GENOMIC DNA]</scope>
    <source>
        <strain evidence="12">J</strain>
    </source>
</reference>
<comment type="function">
    <text evidence="8">Centrosomal protein required for establishing a robust mitotic centrosome architecture that can endure the forces that converge on the centrosomes during spindle formation. Required for stabilizing the expanded pericentriolar material around the centriole.</text>
</comment>
<evidence type="ECO:0000256" key="8">
    <source>
        <dbReference type="ARBA" id="ARBA00024919"/>
    </source>
</evidence>
<proteinExistence type="inferred from homology"/>
<evidence type="ECO:0000256" key="6">
    <source>
        <dbReference type="ARBA" id="ARBA00023212"/>
    </source>
</evidence>
<dbReference type="InterPro" id="IPR026742">
    <property type="entry name" value="Centrosomal_kizuma"/>
</dbReference>
<comment type="similarity">
    <text evidence="3">Belongs to the kizuna family.</text>
</comment>
<evidence type="ECO:0000256" key="1">
    <source>
        <dbReference type="ARBA" id="ARBA00004120"/>
    </source>
</evidence>
<evidence type="ECO:0000256" key="2">
    <source>
        <dbReference type="ARBA" id="ARBA00004300"/>
    </source>
</evidence>
<dbReference type="GO" id="GO:0005813">
    <property type="term" value="C:centrosome"/>
    <property type="evidence" value="ECO:0007669"/>
    <property type="project" value="UniProtKB-SubCell"/>
</dbReference>
<protein>
    <recommendedName>
        <fullName evidence="4">Centrosomal protein kizuna</fullName>
    </recommendedName>
    <alternativeName>
        <fullName evidence="9">Polo-like kinase 1 substrate 1</fullName>
    </alternativeName>
</protein>
<evidence type="ECO:0000313" key="12">
    <source>
        <dbReference type="Proteomes" id="UP000694892"/>
    </source>
</evidence>
<sequence length="449" mass="50685">MVTDSLADTHCTAGIVRSLNYRSLPPAIPEREAVNAQRDYGSSEYIRAIQLQRNLKDGGLELERKIFQHSSCDAHICHLKYMKLKNSLKEVCERGKKAHFRNQAFLEEFELIEALLFGLISNANAVQKKKMQLNSHPPPEMNRGPKMSRSMYHPATIFMGRQMSASSSIEHCRTQRKSRQPTKSFSISDPHSVRQAAINSNVTDSCVVPANSDIQCLNKPDKIDGNTSFQIRQKMPVTSVASSEDGRTHRVEIDKSQSGRKHLVESKQSAQLSTQTLERLSPENRARDLQNDSPGNKVEKSLMYERLVPNEERFTHANPSGVSPDACDYINNQTSDKHSARENLSENCRKVCLITLHFLNKHHILNDKVLPECFTSLMMLDNGQNSCQNVENPTEGGNLPQVTSTMKEDSLTIKPGPDLYKIIVPSLREIETQDTFHSKFPQYSTFVCD</sequence>
<feature type="compositionally biased region" description="Basic and acidic residues" evidence="10">
    <location>
        <begin position="280"/>
        <end position="290"/>
    </location>
</feature>
<gene>
    <name evidence="11" type="ORF">XELAEV_18026553mg</name>
</gene>
<feature type="region of interest" description="Disordered" evidence="10">
    <location>
        <begin position="172"/>
        <end position="192"/>
    </location>
</feature>